<gene>
    <name evidence="1" type="ORF">LTS18_006442</name>
</gene>
<dbReference type="EMBL" id="JAWDJW010007894">
    <property type="protein sequence ID" value="KAK3061357.1"/>
    <property type="molecule type" value="Genomic_DNA"/>
</dbReference>
<reference evidence="1" key="1">
    <citation type="submission" date="2024-09" db="EMBL/GenBank/DDBJ databases">
        <title>Black Yeasts Isolated from many extreme environments.</title>
        <authorList>
            <person name="Coleine C."/>
            <person name="Stajich J.E."/>
            <person name="Selbmann L."/>
        </authorList>
    </citation>
    <scope>NUCLEOTIDE SEQUENCE</scope>
    <source>
        <strain evidence="1">CCFEE 5737</strain>
    </source>
</reference>
<protein>
    <submittedName>
        <fullName evidence="1">Uncharacterized protein</fullName>
    </submittedName>
</protein>
<evidence type="ECO:0000313" key="1">
    <source>
        <dbReference type="EMBL" id="KAK3061357.1"/>
    </source>
</evidence>
<organism evidence="1 2">
    <name type="scientific">Coniosporium uncinatum</name>
    <dbReference type="NCBI Taxonomy" id="93489"/>
    <lineage>
        <taxon>Eukaryota</taxon>
        <taxon>Fungi</taxon>
        <taxon>Dikarya</taxon>
        <taxon>Ascomycota</taxon>
        <taxon>Pezizomycotina</taxon>
        <taxon>Dothideomycetes</taxon>
        <taxon>Dothideomycetes incertae sedis</taxon>
        <taxon>Coniosporium</taxon>
    </lineage>
</organism>
<accession>A0ACC3D3P4</accession>
<comment type="caution">
    <text evidence="1">The sequence shown here is derived from an EMBL/GenBank/DDBJ whole genome shotgun (WGS) entry which is preliminary data.</text>
</comment>
<sequence>MGVRPKAATEDMVRETGRVAAEWLEGTGKEERERMLRWDAEEEEVVWSAGVDWGGESAEGKGTTKKRGIDEVEEKDEEMEEAEKPKSKERHPKTTSKGASQNRAKKRSAGSQAAEKPAATRLSKRLKARS</sequence>
<evidence type="ECO:0000313" key="2">
    <source>
        <dbReference type="Proteomes" id="UP001186974"/>
    </source>
</evidence>
<name>A0ACC3D3P4_9PEZI</name>
<keyword evidence="2" id="KW-1185">Reference proteome</keyword>
<dbReference type="Proteomes" id="UP001186974">
    <property type="component" value="Unassembled WGS sequence"/>
</dbReference>
<proteinExistence type="predicted"/>